<name>A0A1G4AX71_9PEZI</name>
<proteinExistence type="predicted"/>
<evidence type="ECO:0000313" key="3">
    <source>
        <dbReference type="Proteomes" id="UP000176998"/>
    </source>
</evidence>
<dbReference type="PANTHER" id="PTHR42080">
    <property type="entry name" value="SRR1 DOMAIN-CONTAINING PROTEIN"/>
    <property type="match status" value="1"/>
</dbReference>
<evidence type="ECO:0000259" key="1">
    <source>
        <dbReference type="Pfam" id="PF07985"/>
    </source>
</evidence>
<protein>
    <recommendedName>
        <fullName evidence="1">SRR1-like domain-containing protein</fullName>
    </recommendedName>
</protein>
<sequence length="310" mass="35172">MKTQCSKDHHECFDRQERAGKIVSKKRQAGAIQTIQDLYYAGTPLFDKSVIACLDQEIARRPEHLGLLGMDRSLLEPRIGFQSIQRMINGIPPDGRMRTWGALSSYRVAYHRKHTDPFSVPNLSGTKMLWGMYQQLWKESQACSCLMAMLDELSLPRPVEKIVCFGLGALLPDICRRCDVCQQYITCKLHEAIRSRHCTQHAAALSMAQALSRTGRKIPCYSQEPEYSLECRKILGGLGITVLDGHKGFLEVDDSTLVLSISPTIPVKQIITDLARPAMIIWDVTDGDERNSGRWQLLTHGDRQVWRRYV</sequence>
<evidence type="ECO:0000313" key="2">
    <source>
        <dbReference type="EMBL" id="OHE93734.1"/>
    </source>
</evidence>
<dbReference type="RefSeq" id="XP_022470898.1">
    <property type="nucleotide sequence ID" value="XM_022622588.1"/>
</dbReference>
<dbReference type="AlphaFoldDB" id="A0A1G4AX71"/>
<keyword evidence="3" id="KW-1185">Reference proteome</keyword>
<dbReference type="InterPro" id="IPR012942">
    <property type="entry name" value="SRR1-like"/>
</dbReference>
<dbReference type="OrthoDB" id="5230585at2759"/>
<feature type="domain" description="SRR1-like" evidence="1">
    <location>
        <begin position="156"/>
        <end position="287"/>
    </location>
</feature>
<organism evidence="2 3">
    <name type="scientific">Colletotrichum orchidophilum</name>
    <dbReference type="NCBI Taxonomy" id="1209926"/>
    <lineage>
        <taxon>Eukaryota</taxon>
        <taxon>Fungi</taxon>
        <taxon>Dikarya</taxon>
        <taxon>Ascomycota</taxon>
        <taxon>Pezizomycotina</taxon>
        <taxon>Sordariomycetes</taxon>
        <taxon>Hypocreomycetidae</taxon>
        <taxon>Glomerellales</taxon>
        <taxon>Glomerellaceae</taxon>
        <taxon>Colletotrichum</taxon>
    </lineage>
</organism>
<reference evidence="2 3" key="1">
    <citation type="submission" date="2016-09" db="EMBL/GenBank/DDBJ databases">
        <authorList>
            <person name="Capua I."/>
            <person name="De Benedictis P."/>
            <person name="Joannis T."/>
            <person name="Lombin L.H."/>
            <person name="Cattoli G."/>
        </authorList>
    </citation>
    <scope>NUCLEOTIDE SEQUENCE [LARGE SCALE GENOMIC DNA]</scope>
    <source>
        <strain evidence="2 3">IMI 309357</strain>
    </source>
</reference>
<dbReference type="EMBL" id="MJBS01000113">
    <property type="protein sequence ID" value="OHE93734.1"/>
    <property type="molecule type" value="Genomic_DNA"/>
</dbReference>
<gene>
    <name evidence="2" type="ORF">CORC01_10961</name>
</gene>
<accession>A0A1G4AX71</accession>
<dbReference type="Proteomes" id="UP000176998">
    <property type="component" value="Unassembled WGS sequence"/>
</dbReference>
<dbReference type="GeneID" id="34564098"/>
<comment type="caution">
    <text evidence="2">The sequence shown here is derived from an EMBL/GenBank/DDBJ whole genome shotgun (WGS) entry which is preliminary data.</text>
</comment>
<dbReference type="Pfam" id="PF07985">
    <property type="entry name" value="SRR1"/>
    <property type="match status" value="1"/>
</dbReference>
<dbReference type="PANTHER" id="PTHR42080:SF3">
    <property type="entry name" value="SRR1-LIKE DOMAIN-CONTAINING PROTEIN"/>
    <property type="match status" value="1"/>
</dbReference>